<organism evidence="1 2">
    <name type="scientific">Paracoccus methylarcula</name>
    <dbReference type="NCBI Taxonomy" id="72022"/>
    <lineage>
        <taxon>Bacteria</taxon>
        <taxon>Pseudomonadati</taxon>
        <taxon>Pseudomonadota</taxon>
        <taxon>Alphaproteobacteria</taxon>
        <taxon>Rhodobacterales</taxon>
        <taxon>Paracoccaceae</taxon>
        <taxon>Paracoccus</taxon>
    </lineage>
</organism>
<sequence>MWRIRWTDRAVQRPAADGRMTACGQRFIVQPRMKPNPQDNVTKAPVRRALHAERDGAAGRCAAACWALIPRRDIAVTQ</sequence>
<keyword evidence="2" id="KW-1185">Reference proteome</keyword>
<dbReference type="EMBL" id="PXNQ02000007">
    <property type="protein sequence ID" value="RNF34119.1"/>
    <property type="molecule type" value="Genomic_DNA"/>
</dbReference>
<gene>
    <name evidence="1" type="ORF">A7A09_011920</name>
</gene>
<protein>
    <submittedName>
        <fullName evidence="1">Uncharacterized protein</fullName>
    </submittedName>
</protein>
<accession>A0A3R7P450</accession>
<name>A0A3R7P450_9RHOB</name>
<dbReference type="AlphaFoldDB" id="A0A3R7P450"/>
<comment type="caution">
    <text evidence="1">The sequence shown here is derived from an EMBL/GenBank/DDBJ whole genome shotgun (WGS) entry which is preliminary data.</text>
</comment>
<proteinExistence type="predicted"/>
<evidence type="ECO:0000313" key="2">
    <source>
        <dbReference type="Proteomes" id="UP000238137"/>
    </source>
</evidence>
<dbReference type="Proteomes" id="UP000238137">
    <property type="component" value="Unassembled WGS sequence"/>
</dbReference>
<evidence type="ECO:0000313" key="1">
    <source>
        <dbReference type="EMBL" id="RNF34119.1"/>
    </source>
</evidence>
<reference evidence="1" key="1">
    <citation type="submission" date="2018-05" db="EMBL/GenBank/DDBJ databases">
        <title>Reclassification of Methylarcula marina and Methylarcula terricola as Paracoccus methylarcula sp.nov., comb.nov. and Paracoccus terricola comb.nov.</title>
        <authorList>
            <person name="Shmareva M.N."/>
            <person name="Doronina N.V."/>
            <person name="Vasilenko O.V."/>
            <person name="Tarlachkov S.V."/>
            <person name="Trotsenko Y.A."/>
        </authorList>
    </citation>
    <scope>NUCLEOTIDE SEQUENCE [LARGE SCALE GENOMIC DNA]</scope>
    <source>
        <strain evidence="1">VKM B-2159</strain>
    </source>
</reference>